<name>A0A4C1SGL7_EUMVA</name>
<keyword evidence="2" id="KW-1185">Reference proteome</keyword>
<proteinExistence type="predicted"/>
<gene>
    <name evidence="1" type="ORF">EVAR_2309_1</name>
</gene>
<evidence type="ECO:0000313" key="1">
    <source>
        <dbReference type="EMBL" id="GBP01036.1"/>
    </source>
</evidence>
<protein>
    <recommendedName>
        <fullName evidence="3">RNase H type-1 domain-containing protein</fullName>
    </recommendedName>
</protein>
<accession>A0A4C1SGL7</accession>
<evidence type="ECO:0008006" key="3">
    <source>
        <dbReference type="Google" id="ProtNLM"/>
    </source>
</evidence>
<dbReference type="Proteomes" id="UP000299102">
    <property type="component" value="Unassembled WGS sequence"/>
</dbReference>
<dbReference type="InterPro" id="IPR012337">
    <property type="entry name" value="RNaseH-like_sf"/>
</dbReference>
<dbReference type="EMBL" id="BGZK01000007">
    <property type="protein sequence ID" value="GBP01036.1"/>
    <property type="molecule type" value="Genomic_DNA"/>
</dbReference>
<dbReference type="AlphaFoldDB" id="A0A4C1SGL7"/>
<reference evidence="1 2" key="1">
    <citation type="journal article" date="2019" name="Commun. Biol.">
        <title>The bagworm genome reveals a unique fibroin gene that provides high tensile strength.</title>
        <authorList>
            <person name="Kono N."/>
            <person name="Nakamura H."/>
            <person name="Ohtoshi R."/>
            <person name="Tomita M."/>
            <person name="Numata K."/>
            <person name="Arakawa K."/>
        </authorList>
    </citation>
    <scope>NUCLEOTIDE SEQUENCE [LARGE SCALE GENOMIC DNA]</scope>
</reference>
<dbReference type="OrthoDB" id="5419617at2759"/>
<sequence length="194" mass="22267">MAGTKRKPCTGHPDSDPFCTIFQVKRVALQREVQKVKNGKDGPVNIFSDSRSCLRAVRLFWVLAHARIAGNQCADEHAGQVFLIKMMEADHDQFPLSRAKNMNLVAKTIHRGKYGFKLRISLYCACHPAKIQDVLHVLKNAIYSFKSVWHWKRRLMSKLRCGTSANFERHNKEDKSLKFCTMVFDCCGKLNRNL</sequence>
<evidence type="ECO:0000313" key="2">
    <source>
        <dbReference type="Proteomes" id="UP000299102"/>
    </source>
</evidence>
<dbReference type="SUPFAM" id="SSF53098">
    <property type="entry name" value="Ribonuclease H-like"/>
    <property type="match status" value="1"/>
</dbReference>
<comment type="caution">
    <text evidence="1">The sequence shown here is derived from an EMBL/GenBank/DDBJ whole genome shotgun (WGS) entry which is preliminary data.</text>
</comment>
<organism evidence="1 2">
    <name type="scientific">Eumeta variegata</name>
    <name type="common">Bagworm moth</name>
    <name type="synonym">Eumeta japonica</name>
    <dbReference type="NCBI Taxonomy" id="151549"/>
    <lineage>
        <taxon>Eukaryota</taxon>
        <taxon>Metazoa</taxon>
        <taxon>Ecdysozoa</taxon>
        <taxon>Arthropoda</taxon>
        <taxon>Hexapoda</taxon>
        <taxon>Insecta</taxon>
        <taxon>Pterygota</taxon>
        <taxon>Neoptera</taxon>
        <taxon>Endopterygota</taxon>
        <taxon>Lepidoptera</taxon>
        <taxon>Glossata</taxon>
        <taxon>Ditrysia</taxon>
        <taxon>Tineoidea</taxon>
        <taxon>Psychidae</taxon>
        <taxon>Oiketicinae</taxon>
        <taxon>Eumeta</taxon>
    </lineage>
</organism>